<protein>
    <submittedName>
        <fullName evidence="3">Ecotropic viral integration site 2A</fullName>
    </submittedName>
</protein>
<dbReference type="GO" id="GO:0005794">
    <property type="term" value="C:Golgi apparatus"/>
    <property type="evidence" value="ECO:0007669"/>
    <property type="project" value="Ensembl"/>
</dbReference>
<dbReference type="OMA" id="THLWANN"/>
<dbReference type="PANTHER" id="PTHR15568:SF0">
    <property type="entry name" value="PROTEIN EVI2A"/>
    <property type="match status" value="1"/>
</dbReference>
<reference evidence="3" key="2">
    <citation type="submission" date="2025-08" db="UniProtKB">
        <authorList>
            <consortium name="Ensembl"/>
        </authorList>
    </citation>
    <scope>IDENTIFICATION</scope>
</reference>
<feature type="transmembrane region" description="Helical" evidence="2">
    <location>
        <begin position="137"/>
        <end position="164"/>
    </location>
</feature>
<feature type="compositionally biased region" description="Polar residues" evidence="1">
    <location>
        <begin position="104"/>
        <end position="115"/>
    </location>
</feature>
<keyword evidence="2" id="KW-0812">Transmembrane</keyword>
<feature type="region of interest" description="Disordered" evidence="1">
    <location>
        <begin position="218"/>
        <end position="237"/>
    </location>
</feature>
<evidence type="ECO:0000313" key="4">
    <source>
        <dbReference type="Proteomes" id="UP000002280"/>
    </source>
</evidence>
<dbReference type="InterPro" id="IPR008608">
    <property type="entry name" value="Ectropic_vir_integratn_site_2A"/>
</dbReference>
<dbReference type="Proteomes" id="UP000002280">
    <property type="component" value="Chromosome 2"/>
</dbReference>
<dbReference type="Bgee" id="ENSMODG00000019218">
    <property type="expression patterns" value="Expressed in cerebellum and 20 other cell types or tissues"/>
</dbReference>
<reference evidence="3 4" key="1">
    <citation type="journal article" date="2007" name="Nature">
        <title>Genome of the marsupial Monodelphis domestica reveals innovation in non-coding sequences.</title>
        <authorList>
            <person name="Mikkelsen T.S."/>
            <person name="Wakefield M.J."/>
            <person name="Aken B."/>
            <person name="Amemiya C.T."/>
            <person name="Chang J.L."/>
            <person name="Duke S."/>
            <person name="Garber M."/>
            <person name="Gentles A.J."/>
            <person name="Goodstadt L."/>
            <person name="Heger A."/>
            <person name="Jurka J."/>
            <person name="Kamal M."/>
            <person name="Mauceli E."/>
            <person name="Searle S.M."/>
            <person name="Sharpe T."/>
            <person name="Baker M.L."/>
            <person name="Batzer M.A."/>
            <person name="Benos P.V."/>
            <person name="Belov K."/>
            <person name="Clamp M."/>
            <person name="Cook A."/>
            <person name="Cuff J."/>
            <person name="Das R."/>
            <person name="Davidow L."/>
            <person name="Deakin J.E."/>
            <person name="Fazzari M.J."/>
            <person name="Glass J.L."/>
            <person name="Grabherr M."/>
            <person name="Greally J.M."/>
            <person name="Gu W."/>
            <person name="Hore T.A."/>
            <person name="Huttley G.A."/>
            <person name="Kleber M."/>
            <person name="Jirtle R.L."/>
            <person name="Koina E."/>
            <person name="Lee J.T."/>
            <person name="Mahony S."/>
            <person name="Marra M.A."/>
            <person name="Miller R.D."/>
            <person name="Nicholls R.D."/>
            <person name="Oda M."/>
            <person name="Papenfuss A.T."/>
            <person name="Parra Z.E."/>
            <person name="Pollock D.D."/>
            <person name="Ray D.A."/>
            <person name="Schein J.E."/>
            <person name="Speed T.P."/>
            <person name="Thompson K."/>
            <person name="VandeBerg J.L."/>
            <person name="Wade C.M."/>
            <person name="Walker J.A."/>
            <person name="Waters P.D."/>
            <person name="Webber C."/>
            <person name="Weidman J.R."/>
            <person name="Xie X."/>
            <person name="Zody M.C."/>
            <person name="Baldwin J."/>
            <person name="Abdouelleil A."/>
            <person name="Abdulkadir J."/>
            <person name="Abebe A."/>
            <person name="Abera B."/>
            <person name="Abreu J."/>
            <person name="Acer S.C."/>
            <person name="Aftuck L."/>
            <person name="Alexander A."/>
            <person name="An P."/>
            <person name="Anderson E."/>
            <person name="Anderson S."/>
            <person name="Arachi H."/>
            <person name="Azer M."/>
            <person name="Bachantsang P."/>
            <person name="Barry A."/>
            <person name="Bayul T."/>
            <person name="Berlin A."/>
            <person name="Bessette D."/>
            <person name="Bloom T."/>
            <person name="Bloom T."/>
            <person name="Boguslavskiy L."/>
            <person name="Bonnet C."/>
            <person name="Boukhgalter B."/>
            <person name="Bourzgui I."/>
            <person name="Brown A."/>
            <person name="Cahill P."/>
            <person name="Channer S."/>
            <person name="Cheshatsang Y."/>
            <person name="Chuda L."/>
            <person name="Citroen M."/>
            <person name="Collymore A."/>
            <person name="Cooke P."/>
            <person name="Costello M."/>
            <person name="D'Aco K."/>
            <person name="Daza R."/>
            <person name="De Haan G."/>
            <person name="DeGray S."/>
            <person name="DeMaso C."/>
            <person name="Dhargay N."/>
            <person name="Dooley K."/>
            <person name="Dooley E."/>
            <person name="Doricent M."/>
            <person name="Dorje P."/>
            <person name="Dorjee K."/>
            <person name="Dupes A."/>
            <person name="Elong R."/>
            <person name="Falk J."/>
            <person name="Farina A."/>
            <person name="Faro S."/>
            <person name="Ferguson D."/>
            <person name="Fisher S."/>
            <person name="Foley C.D."/>
            <person name="Franke A."/>
            <person name="Friedrich D."/>
            <person name="Gadbois L."/>
            <person name="Gearin G."/>
            <person name="Gearin C.R."/>
            <person name="Giannoukos G."/>
            <person name="Goode T."/>
            <person name="Graham J."/>
            <person name="Grandbois E."/>
            <person name="Grewal S."/>
            <person name="Gyaltsen K."/>
            <person name="Hafez N."/>
            <person name="Hagos B."/>
            <person name="Hall J."/>
            <person name="Henson C."/>
            <person name="Hollinger A."/>
            <person name="Honan T."/>
            <person name="Huard M.D."/>
            <person name="Hughes L."/>
            <person name="Hurhula B."/>
            <person name="Husby M.E."/>
            <person name="Kamat A."/>
            <person name="Kanga B."/>
            <person name="Kashin S."/>
            <person name="Khazanovich D."/>
            <person name="Kisner P."/>
            <person name="Lance K."/>
            <person name="Lara M."/>
            <person name="Lee W."/>
            <person name="Lennon N."/>
            <person name="Letendre F."/>
            <person name="LeVine R."/>
            <person name="Lipovsky A."/>
            <person name="Liu X."/>
            <person name="Liu J."/>
            <person name="Liu S."/>
            <person name="Lokyitsang T."/>
            <person name="Lokyitsang Y."/>
            <person name="Lubonja R."/>
            <person name="Lui A."/>
            <person name="MacDonald P."/>
            <person name="Magnisalis V."/>
            <person name="Maru K."/>
            <person name="Matthews C."/>
            <person name="McCusker W."/>
            <person name="McDonough S."/>
            <person name="Mehta T."/>
            <person name="Meldrim J."/>
            <person name="Meneus L."/>
            <person name="Mihai O."/>
            <person name="Mihalev A."/>
            <person name="Mihova T."/>
            <person name="Mittelman R."/>
            <person name="Mlenga V."/>
            <person name="Montmayeur A."/>
            <person name="Mulrain L."/>
            <person name="Navidi A."/>
            <person name="Naylor J."/>
            <person name="Negash T."/>
            <person name="Nguyen T."/>
            <person name="Nguyen N."/>
            <person name="Nicol R."/>
            <person name="Norbu C."/>
            <person name="Norbu N."/>
            <person name="Novod N."/>
            <person name="O'Neill B."/>
            <person name="Osman S."/>
            <person name="Markiewicz E."/>
            <person name="Oyono O.L."/>
            <person name="Patti C."/>
            <person name="Phunkhang P."/>
            <person name="Pierre F."/>
            <person name="Priest M."/>
            <person name="Raghuraman S."/>
            <person name="Rege F."/>
            <person name="Reyes R."/>
            <person name="Rise C."/>
            <person name="Rogov P."/>
            <person name="Ross K."/>
            <person name="Ryan E."/>
            <person name="Settipalli S."/>
            <person name="Shea T."/>
            <person name="Sherpa N."/>
            <person name="Shi L."/>
            <person name="Shih D."/>
            <person name="Sparrow T."/>
            <person name="Spaulding J."/>
            <person name="Stalker J."/>
            <person name="Stange-Thomann N."/>
            <person name="Stavropoulos S."/>
            <person name="Stone C."/>
            <person name="Strader C."/>
            <person name="Tesfaye S."/>
            <person name="Thomson T."/>
            <person name="Thoulutsang Y."/>
            <person name="Thoulutsang D."/>
            <person name="Topham K."/>
            <person name="Topping I."/>
            <person name="Tsamla T."/>
            <person name="Vassiliev H."/>
            <person name="Vo A."/>
            <person name="Wangchuk T."/>
            <person name="Wangdi T."/>
            <person name="Weiand M."/>
            <person name="Wilkinson J."/>
            <person name="Wilson A."/>
            <person name="Yadav S."/>
            <person name="Young G."/>
            <person name="Yu Q."/>
            <person name="Zembek L."/>
            <person name="Zhong D."/>
            <person name="Zimmer A."/>
            <person name="Zwirko Z."/>
            <person name="Jaffe D.B."/>
            <person name="Alvarez P."/>
            <person name="Brockman W."/>
            <person name="Butler J."/>
            <person name="Chin C."/>
            <person name="Gnerre S."/>
            <person name="MacCallum I."/>
            <person name="Graves J.A."/>
            <person name="Ponting C.P."/>
            <person name="Breen M."/>
            <person name="Samollow P.B."/>
            <person name="Lander E.S."/>
            <person name="Lindblad-Toh K."/>
        </authorList>
    </citation>
    <scope>NUCLEOTIDE SEQUENCE [LARGE SCALE GENOMIC DNA]</scope>
</reference>
<evidence type="ECO:0000256" key="2">
    <source>
        <dbReference type="SAM" id="Phobius"/>
    </source>
</evidence>
<dbReference type="GO" id="GO:0005829">
    <property type="term" value="C:cytosol"/>
    <property type="evidence" value="ECO:0007669"/>
    <property type="project" value="Ensembl"/>
</dbReference>
<keyword evidence="4" id="KW-1185">Reference proteome</keyword>
<gene>
    <name evidence="3" type="primary">EVI2A</name>
</gene>
<dbReference type="eggNOG" id="ENOG502S3SG">
    <property type="taxonomic scope" value="Eukaryota"/>
</dbReference>
<dbReference type="PIRSF" id="PIRSF019625">
    <property type="entry name" value="EVI_S2A"/>
    <property type="match status" value="1"/>
</dbReference>
<reference evidence="3" key="3">
    <citation type="submission" date="2025-09" db="UniProtKB">
        <authorList>
            <consortium name="Ensembl"/>
        </authorList>
    </citation>
    <scope>IDENTIFICATION</scope>
</reference>
<dbReference type="PANTHER" id="PTHR15568">
    <property type="entry name" value="ECOTROPIC VIRAL INTEGRATION SITE 2A"/>
    <property type="match status" value="1"/>
</dbReference>
<dbReference type="AlphaFoldDB" id="F7FMQ8"/>
<feature type="compositionally biased region" description="Basic and acidic residues" evidence="1">
    <location>
        <begin position="223"/>
        <end position="237"/>
    </location>
</feature>
<name>F7FMQ8_MONDO</name>
<dbReference type="STRING" id="13616.ENSMODP00000028825"/>
<evidence type="ECO:0000313" key="3">
    <source>
        <dbReference type="Ensembl" id="ENSMODP00000028825.2"/>
    </source>
</evidence>
<dbReference type="HOGENOM" id="CLU_073339_0_0_1"/>
<dbReference type="GO" id="GO:0005929">
    <property type="term" value="C:cilium"/>
    <property type="evidence" value="ECO:0007669"/>
    <property type="project" value="Ensembl"/>
</dbReference>
<feature type="region of interest" description="Disordered" evidence="1">
    <location>
        <begin position="54"/>
        <end position="123"/>
    </location>
</feature>
<keyword evidence="2" id="KW-0472">Membrane</keyword>
<dbReference type="Ensembl" id="ENSMODT00000024420.3">
    <property type="protein sequence ID" value="ENSMODP00000028825.2"/>
    <property type="gene ID" value="ENSMODG00000019218.3"/>
</dbReference>
<dbReference type="GO" id="GO:0005886">
    <property type="term" value="C:plasma membrane"/>
    <property type="evidence" value="ECO:0007669"/>
    <property type="project" value="Ensembl"/>
</dbReference>
<organism evidence="3 4">
    <name type="scientific">Monodelphis domestica</name>
    <name type="common">Gray short-tailed opossum</name>
    <dbReference type="NCBI Taxonomy" id="13616"/>
    <lineage>
        <taxon>Eukaryota</taxon>
        <taxon>Metazoa</taxon>
        <taxon>Chordata</taxon>
        <taxon>Craniata</taxon>
        <taxon>Vertebrata</taxon>
        <taxon>Euteleostomi</taxon>
        <taxon>Mammalia</taxon>
        <taxon>Metatheria</taxon>
        <taxon>Didelphimorphia</taxon>
        <taxon>Didelphidae</taxon>
        <taxon>Monodelphis</taxon>
    </lineage>
</organism>
<dbReference type="GeneTree" id="ENSGT00390000003004"/>
<feature type="compositionally biased region" description="Pro residues" evidence="1">
    <location>
        <begin position="81"/>
        <end position="90"/>
    </location>
</feature>
<proteinExistence type="predicted"/>
<keyword evidence="2" id="KW-1133">Transmembrane helix</keyword>
<dbReference type="FunCoup" id="F7FMQ8">
    <property type="interactions" value="4"/>
</dbReference>
<sequence length="237" mass="25902">MPSVSLAMEPTGCYLHAALLATTIFSWIPQAKAKDEPFWAINSTAWDSVIQNKTNGSLLNPETPEPDTVNPPYEVETRTPETPPPSPSLVPPSGRHLDTPPSPLDSSTKVPQSTDHPGKGQDDVLKRDICEEGNNKMAMLICLVIIAVLFLICTLLFLSTVILANRVSSLKRSKQVYKRQTRSNGDFLATSGLWPADSDTLKRAEQLQGPRLIMQATGTLTAQRERKDDGATEKLAP</sequence>
<dbReference type="Pfam" id="PF05399">
    <property type="entry name" value="EVI2A"/>
    <property type="match status" value="1"/>
</dbReference>
<accession>F7FMQ8</accession>
<evidence type="ECO:0000256" key="1">
    <source>
        <dbReference type="SAM" id="MobiDB-lite"/>
    </source>
</evidence>
<dbReference type="InParanoid" id="F7FMQ8"/>